<accession>A0A1Q9GF17</accession>
<evidence type="ECO:0000259" key="1">
    <source>
        <dbReference type="Pfam" id="PF06527"/>
    </source>
</evidence>
<dbReference type="OrthoDB" id="6138887at2"/>
<dbReference type="STRING" id="1903952.BIT28_07350"/>
<gene>
    <name evidence="2" type="ORF">BIT28_07350</name>
</gene>
<proteinExistence type="predicted"/>
<organism evidence="2 3">
    <name type="scientific">Photobacterium proteolyticum</name>
    <dbReference type="NCBI Taxonomy" id="1903952"/>
    <lineage>
        <taxon>Bacteria</taxon>
        <taxon>Pseudomonadati</taxon>
        <taxon>Pseudomonadota</taxon>
        <taxon>Gammaproteobacteria</taxon>
        <taxon>Vibrionales</taxon>
        <taxon>Vibrionaceae</taxon>
        <taxon>Photobacterium</taxon>
    </lineage>
</organism>
<dbReference type="Proteomes" id="UP000186905">
    <property type="component" value="Unassembled WGS sequence"/>
</dbReference>
<dbReference type="AlphaFoldDB" id="A0A1Q9GF17"/>
<dbReference type="RefSeq" id="WP_075767000.1">
    <property type="nucleotide sequence ID" value="NZ_MJIL01000090.1"/>
</dbReference>
<protein>
    <recommendedName>
        <fullName evidence="1">TniQ domain-containing protein</fullName>
    </recommendedName>
</protein>
<comment type="caution">
    <text evidence="2">The sequence shown here is derived from an EMBL/GenBank/DDBJ whole genome shotgun (WGS) entry which is preliminary data.</text>
</comment>
<reference evidence="2 3" key="1">
    <citation type="submission" date="2016-09" db="EMBL/GenBank/DDBJ databases">
        <title>Photobacterium proteolyticum sp. nov. a protease producing bacterium isolated from ocean sediments of Laizhou Bay.</title>
        <authorList>
            <person name="Li Y."/>
        </authorList>
    </citation>
    <scope>NUCLEOTIDE SEQUENCE [LARGE SCALE GENOMIC DNA]</scope>
    <source>
        <strain evidence="2 3">13-12</strain>
    </source>
</reference>
<evidence type="ECO:0000313" key="3">
    <source>
        <dbReference type="Proteomes" id="UP000186905"/>
    </source>
</evidence>
<dbReference type="InterPro" id="IPR009492">
    <property type="entry name" value="TniQ"/>
</dbReference>
<dbReference type="EMBL" id="MJIL01000090">
    <property type="protein sequence ID" value="OLQ72983.1"/>
    <property type="molecule type" value="Genomic_DNA"/>
</dbReference>
<feature type="domain" description="TniQ" evidence="1">
    <location>
        <begin position="5"/>
        <end position="157"/>
    </location>
</feature>
<evidence type="ECO:0000313" key="2">
    <source>
        <dbReference type="EMBL" id="OLQ72983.1"/>
    </source>
</evidence>
<keyword evidence="3" id="KW-1185">Reference proteome</keyword>
<sequence>MFLQRPTPHADESLESFLIRVANANGYSDVYRFLVATKRYLEDIDSSKYQTFPTDIRRINPCSSKVNSGPRSEALLKISQMTFNETGLLLGLAINRTSMKFSPSTSGLVRGAEVMPRSLLRSEVVPSCPLCLAEDGYASYRWHFEGYDYCHKHKQKLIDKCCCGAIYDYRESGVNGLCSECGNAIEHDALGYDTEGVKVAYWLAGEVLEPLPDLPQSYRWGLVHWWVQISSVSFDAISFIQFWREWPSSFHSMIDKTIDFKIAYAVVATEELRLKDVLDEILFKAIRLPERNLRYNFILREIFRYLEDNLWLNGGRLANLRMNALEVALLLNCSLDQVASVVEQRMLKTNRRLKLDRPFDNTDYLFYLGDVYCLWLAEFQTDDFNRSFYTSRW</sequence>
<name>A0A1Q9GF17_9GAMM</name>
<dbReference type="Pfam" id="PF06527">
    <property type="entry name" value="TniQ"/>
    <property type="match status" value="1"/>
</dbReference>